<sequence length="159" mass="17604">MMFSFLFIFALSLALTMPLASTPVLLGLWIILFAMALAASISVLTTSWFGLILFIIYIGGMLVMFSYFAAVSPNQKISLSSVLLILALTAFTLFYSMPMWESIANTSNLYPTAYFTISFLYHPKQAILLITMAILLLLALIFVVKIAQRAGGPLRPFKL</sequence>
<feature type="transmembrane region" description="Helical" evidence="1">
    <location>
        <begin position="51"/>
        <end position="71"/>
    </location>
</feature>
<gene>
    <name evidence="3" type="primary">nad6</name>
</gene>
<feature type="chain" id="PRO_5032498647" evidence="2">
    <location>
        <begin position="17"/>
        <end position="159"/>
    </location>
</feature>
<evidence type="ECO:0000313" key="3">
    <source>
        <dbReference type="EMBL" id="QTD82970.1"/>
    </source>
</evidence>
<protein>
    <submittedName>
        <fullName evidence="3">NADH dehydrogenase subunit 6</fullName>
    </submittedName>
</protein>
<keyword evidence="1" id="KW-0812">Transmembrane</keyword>
<name>A0A8A4VUD7_9ANNE</name>
<evidence type="ECO:0000256" key="2">
    <source>
        <dbReference type="SAM" id="SignalP"/>
    </source>
</evidence>
<feature type="signal peptide" evidence="2">
    <location>
        <begin position="1"/>
        <end position="16"/>
    </location>
</feature>
<reference evidence="3" key="1">
    <citation type="submission" date="2021-01" db="EMBL/GenBank/DDBJ databases">
        <authorList>
            <person name="Nam S.-E."/>
            <person name="Lee S."/>
            <person name="Rhee J.-S."/>
        </authorList>
    </citation>
    <scope>NUCLEOTIDE SEQUENCE</scope>
</reference>
<keyword evidence="2" id="KW-0732">Signal</keyword>
<organism evidence="3">
    <name type="scientific">Melinna cristata</name>
    <dbReference type="NCBI Taxonomy" id="222004"/>
    <lineage>
        <taxon>Eukaryota</taxon>
        <taxon>Metazoa</taxon>
        <taxon>Spiralia</taxon>
        <taxon>Lophotrochozoa</taxon>
        <taxon>Annelida</taxon>
        <taxon>Polychaeta</taxon>
        <taxon>Sedentaria</taxon>
        <taxon>Canalipalpata</taxon>
        <taxon>Terebellida</taxon>
        <taxon>Terebelliformia</taxon>
        <taxon>Melinnidae</taxon>
        <taxon>Melinna</taxon>
    </lineage>
</organism>
<keyword evidence="1" id="KW-1133">Transmembrane helix</keyword>
<accession>A0A8A4VUD7</accession>
<geneLocation type="mitochondrion" evidence="3"/>
<keyword evidence="1" id="KW-0472">Membrane</keyword>
<dbReference type="EMBL" id="MW542504">
    <property type="protein sequence ID" value="QTD82970.1"/>
    <property type="molecule type" value="Genomic_DNA"/>
</dbReference>
<keyword evidence="3" id="KW-0496">Mitochondrion</keyword>
<feature type="transmembrane region" description="Helical" evidence="1">
    <location>
        <begin position="26"/>
        <end position="44"/>
    </location>
</feature>
<proteinExistence type="predicted"/>
<feature type="transmembrane region" description="Helical" evidence="1">
    <location>
        <begin position="127"/>
        <end position="147"/>
    </location>
</feature>
<feature type="transmembrane region" description="Helical" evidence="1">
    <location>
        <begin position="77"/>
        <end position="95"/>
    </location>
</feature>
<dbReference type="AlphaFoldDB" id="A0A8A4VUD7"/>
<evidence type="ECO:0000256" key="1">
    <source>
        <dbReference type="SAM" id="Phobius"/>
    </source>
</evidence>